<gene>
    <name evidence="3" type="ORF">BGZ80_008602</name>
</gene>
<feature type="region of interest" description="Disordered" evidence="1">
    <location>
        <begin position="1"/>
        <end position="23"/>
    </location>
</feature>
<feature type="compositionally biased region" description="Acidic residues" evidence="1">
    <location>
        <begin position="387"/>
        <end position="411"/>
    </location>
</feature>
<keyword evidence="4" id="KW-1185">Reference proteome</keyword>
<feature type="compositionally biased region" description="Polar residues" evidence="1">
    <location>
        <begin position="75"/>
        <end position="87"/>
    </location>
</feature>
<comment type="caution">
    <text evidence="3">The sequence shown here is derived from an EMBL/GenBank/DDBJ whole genome shotgun (WGS) entry which is preliminary data.</text>
</comment>
<feature type="compositionally biased region" description="Basic and acidic residues" evidence="1">
    <location>
        <begin position="9"/>
        <end position="23"/>
    </location>
</feature>
<keyword evidence="2" id="KW-1133">Transmembrane helix</keyword>
<dbReference type="Proteomes" id="UP000703661">
    <property type="component" value="Unassembled WGS sequence"/>
</dbReference>
<evidence type="ECO:0000256" key="2">
    <source>
        <dbReference type="SAM" id="Phobius"/>
    </source>
</evidence>
<dbReference type="AlphaFoldDB" id="A0A9P6MYB5"/>
<feature type="region of interest" description="Disordered" evidence="1">
    <location>
        <begin position="377"/>
        <end position="411"/>
    </location>
</feature>
<sequence>MSVAAFPHEPIRRSNKHNDSRLEDHPIEVQELHLEPEPPAFHRLFVLTAIVIFLGAASSSVPNLLAARHPREQPSRASKGSSGIVSSAKASLGLTHDPAQHPQNSDIFTHIDSNPIPLLQKKEECEGLPAYGSLTSLSNIEKDKGNAAIKHTSEQCHDIPDYNTKEYTVRITSSAQTPPSPSSTINVIPIPLPDRGHEHNKPWKTPAVEEAKVRRLVQDCAWLSFQVTFWIIKRIYLAVVFVIAKPIGAAAAFAETPFVITRDICKAFLPVYSFFTVAAVVGITVGGFALWIAQLLIAAIGADREKKRKTIVLVQSNKNPYARSFEAEQKAGTRSDYHMDLNLSSANTVMGWETGVNSTRLRSKLNFGTPLGINVHRKRGAGVMPGGEDEDDGEDEYDEDDDDDDDDDEDD</sequence>
<reference evidence="3" key="1">
    <citation type="journal article" date="2020" name="Fungal Divers.">
        <title>Resolving the Mortierellaceae phylogeny through synthesis of multi-gene phylogenetics and phylogenomics.</title>
        <authorList>
            <person name="Vandepol N."/>
            <person name="Liber J."/>
            <person name="Desiro A."/>
            <person name="Na H."/>
            <person name="Kennedy M."/>
            <person name="Barry K."/>
            <person name="Grigoriev I.V."/>
            <person name="Miller A.N."/>
            <person name="O'Donnell K."/>
            <person name="Stajich J.E."/>
            <person name="Bonito G."/>
        </authorList>
    </citation>
    <scope>NUCLEOTIDE SEQUENCE</scope>
    <source>
        <strain evidence="3">NRRL 2769</strain>
    </source>
</reference>
<evidence type="ECO:0000313" key="3">
    <source>
        <dbReference type="EMBL" id="KAG0017117.1"/>
    </source>
</evidence>
<proteinExistence type="predicted"/>
<name>A0A9P6MYB5_9FUNG</name>
<feature type="transmembrane region" description="Helical" evidence="2">
    <location>
        <begin position="274"/>
        <end position="300"/>
    </location>
</feature>
<organism evidence="3 4">
    <name type="scientific">Entomortierella chlamydospora</name>
    <dbReference type="NCBI Taxonomy" id="101097"/>
    <lineage>
        <taxon>Eukaryota</taxon>
        <taxon>Fungi</taxon>
        <taxon>Fungi incertae sedis</taxon>
        <taxon>Mucoromycota</taxon>
        <taxon>Mortierellomycotina</taxon>
        <taxon>Mortierellomycetes</taxon>
        <taxon>Mortierellales</taxon>
        <taxon>Mortierellaceae</taxon>
        <taxon>Entomortierella</taxon>
    </lineage>
</organism>
<keyword evidence="2" id="KW-0812">Transmembrane</keyword>
<dbReference type="EMBL" id="JAAAID010000471">
    <property type="protein sequence ID" value="KAG0017117.1"/>
    <property type="molecule type" value="Genomic_DNA"/>
</dbReference>
<accession>A0A9P6MYB5</accession>
<protein>
    <submittedName>
        <fullName evidence="3">Uncharacterized protein</fullName>
    </submittedName>
</protein>
<feature type="region of interest" description="Disordered" evidence="1">
    <location>
        <begin position="67"/>
        <end position="87"/>
    </location>
</feature>
<evidence type="ECO:0000313" key="4">
    <source>
        <dbReference type="Proteomes" id="UP000703661"/>
    </source>
</evidence>
<evidence type="ECO:0000256" key="1">
    <source>
        <dbReference type="SAM" id="MobiDB-lite"/>
    </source>
</evidence>
<feature type="transmembrane region" description="Helical" evidence="2">
    <location>
        <begin position="44"/>
        <end position="66"/>
    </location>
</feature>
<keyword evidence="2" id="KW-0472">Membrane</keyword>
<feature type="transmembrane region" description="Helical" evidence="2">
    <location>
        <begin position="235"/>
        <end position="254"/>
    </location>
</feature>